<comment type="caution">
    <text evidence="2">The sequence shown here is derived from an EMBL/GenBank/DDBJ whole genome shotgun (WGS) entry which is preliminary data.</text>
</comment>
<dbReference type="EMBL" id="LDAU01000166">
    <property type="protein sequence ID" value="KRX01691.1"/>
    <property type="molecule type" value="Genomic_DNA"/>
</dbReference>
<dbReference type="OMA" id="FTENIMS"/>
<accession>A0A0V0QHT5</accession>
<feature type="signal peptide" evidence="1">
    <location>
        <begin position="1"/>
        <end position="22"/>
    </location>
</feature>
<sequence length="2223" mass="252806">MKYNQLLIILVLLLLFTNKGTSLKYKKFELNYANVGHATALEFSLQLENNLSQKNYVRIILPQSLASPSCQFVEILENCYTSFPRSLRNCNIEATTLASDGAVNAYFLNQFEDTNGDTMDLASGQVYKIVIYVGASLTQQSQPQEPIQIMTVSDHVENFITFEKNNVFSNLYIASAPTNTLISTCATCGSYAQSTTQTISFSVTPTLNNASGIIVELSNDLFEFILDTCTTSSLTDYTCAVEEPQRLFIMNGSILSTGTTYSFTIDVNFPNYADSTDLTFYTMYGDSQQALEYFVNNNALVSNAYTFTNQNLYLGWGMQISGQGSSNGLFGIFKNDASDNPVYNSLEFQFEVSDDLQEQEYKLIFQIGDNAYILQNSLQHNFPQFDTNSEIICEITDTPAEITCTNVGQFITTQTYSIKIKVQFLNAFDNFTGDGVNFGKVNIYPVYQDGTTHTSVSVTADNSYATTNISILTNNFRTSLSSTNNYQGAYTKASQFDLITVDGPQVKYKGAGAETLEFLFTTIQSDFTSSGTMTNVGFDIYASNQLLGIDSAIESPSYPSTNCYSGTSSTPSFNYCYAYVSTFFGTSVLNLRNGFSGHANAVSAFTSTTGFGFYQVEVLRLAGLYSDLSLDFYIGMTDSISSTQYNGQSIYQSVMLLNSFIVPSPTDFDNLQVSISNFWIGSTTNYISGNEFPAIIRLNGYLSASEASDITQIIVFFDQLNTFDDIENDQQTSCTSTLDVQIQCKFYEGDLNTQHFWDFRRTVIEGDFSSYASVSDKFEAIIPVQTVGGQDQLSLFLGGVNSDMELVYVSQFYEFDFSSFSVSTEESLSLTNKNQFINLQGQNYAINSDGYAAGSVQDTYIYLYHNDYTSTFDANDGTNEGAAFTITGKWNFYESPTFQVDQTNAGIGTTLGTNENEKCLTFAYSYPSDIEYPYRYNLFCPIQDVLGDDETSVINITGLTLPYNIILNQTEFKGINGIKMPHVYSVLSNNNGYLLKFDENYQEDMIANDLILSDISLSFDLYQGKSSLRPYFLFTTTNDIPQSFTVKITCYECIFNFKINLNYNSQSGYQPCLLKNSSGQEISMDSCYISFNGSEIQANIEIQEKQEAGDFQLQIKGVDVLDFPVSYQEYNMGIYSNEGHIIDETSDLGQIYYEFTENIMSIGLSDLKFFIPHKGAKTIFSFQMNLINRQVFEDDQIILNLDIFTYNNPSYVMNILIKDVNNNNEFSDAFSSCEIDPTDGLAKIILTPNYDLLDQNQSYLVEFHDIYVPITDLEYGISIELRNAFDELILYDNDVILPDRNVKFQMILSSLVLQQKYQNVQGGLSELHFTLKPQNTGINVNSFIYVYFPYYYPDDFGLVEPYCEIDTTFTRCEFIYPRLLTVRDIPFEFDEKTVFDLSIYGLPIPEYSTAGTFFFAFDNDNDPTEVKEFGEIDDFSLASVATLNTIYIENFWISDLTWIVQNNYIFEFYLDGALTVNSRMIIDLPYSWADKNQFKEDIKCYIGGTQTTSCDQIGHQISFPIDFNLAASTTYQITIENIRNPHHTDCIFEQPMFSLQDQSDQEKILARSYPQLTNLGIKAFTEDLTNPTLWKREIIYKDENIDGEDNIYDMGRYLDIHRSTYSPRIRISLANDKRVDRDVQITFQESLNDLVYFKLYPENVVIETGEYFVDLRIGVLPNVTAGSYSLYFDTIQDRDTYYDLPPGIVLEVTEDKLIIPALEIQPVKLPIEGYSLHLCLDLDSYPPYNELTIQSLIPIYPDLRLDFGYVSDYDFSVSDPFYDIYIVSDEQPTLDDRQTELQFLLEKEDSAYFEFEQSEAIIELQDDLPDKAVIDLELVDKSSTTASFAVVSTELTTIFYQVTLDSSLIEHDFIDTFQQVRQHYLYNYFDTDQLQYGMYQINTKDSNGGVLQNSDANFQIKNLFSNSKYRVTFWSQDLAHRLNKIKTMTFTTEDNGDTYFKVQIKTEEQLEDDHLSAVICGFCYTFQYSIQRIRSPKEIICDPDILGGLSPPSSSESSEYYIYFYKHQNREMVERADIFYEVSDLKANNNLNTYLTEINTFINQYGIGDLKSIKYMGTVQINKPVISKIGDVTTQPYSINFSDFQLVYNGFIWGIAQKLSLSIKGRVEYTGDPSFEQVRQGLDYDDSIAISSIFEIQHENGDNLDFTFENLDDDSYYRLVFYFQSEDPSDYKQVGQIFTVEFETPLNSLLKIFTLKLFIVAFLTVIL</sequence>
<evidence type="ECO:0000313" key="3">
    <source>
        <dbReference type="Proteomes" id="UP000054937"/>
    </source>
</evidence>
<protein>
    <recommendedName>
        <fullName evidence="4">Cadherin-like protein</fullName>
    </recommendedName>
</protein>
<dbReference type="Proteomes" id="UP000054937">
    <property type="component" value="Unassembled WGS sequence"/>
</dbReference>
<name>A0A0V0QHT5_PSEPJ</name>
<dbReference type="InParanoid" id="A0A0V0QHT5"/>
<dbReference type="OrthoDB" id="296084at2759"/>
<feature type="chain" id="PRO_5006867442" description="Cadherin-like protein" evidence="1">
    <location>
        <begin position="23"/>
        <end position="2223"/>
    </location>
</feature>
<keyword evidence="3" id="KW-1185">Reference proteome</keyword>
<proteinExistence type="predicted"/>
<reference evidence="2 3" key="1">
    <citation type="journal article" date="2015" name="Sci. Rep.">
        <title>Genome of the facultative scuticociliatosis pathogen Pseudocohnilembus persalinus provides insight into its virulence through horizontal gene transfer.</title>
        <authorList>
            <person name="Xiong J."/>
            <person name="Wang G."/>
            <person name="Cheng J."/>
            <person name="Tian M."/>
            <person name="Pan X."/>
            <person name="Warren A."/>
            <person name="Jiang C."/>
            <person name="Yuan D."/>
            <person name="Miao W."/>
        </authorList>
    </citation>
    <scope>NUCLEOTIDE SEQUENCE [LARGE SCALE GENOMIC DNA]</scope>
    <source>
        <strain evidence="2">36N120E</strain>
    </source>
</reference>
<keyword evidence="1" id="KW-0732">Signal</keyword>
<organism evidence="2 3">
    <name type="scientific">Pseudocohnilembus persalinus</name>
    <name type="common">Ciliate</name>
    <dbReference type="NCBI Taxonomy" id="266149"/>
    <lineage>
        <taxon>Eukaryota</taxon>
        <taxon>Sar</taxon>
        <taxon>Alveolata</taxon>
        <taxon>Ciliophora</taxon>
        <taxon>Intramacronucleata</taxon>
        <taxon>Oligohymenophorea</taxon>
        <taxon>Scuticociliatia</taxon>
        <taxon>Philasterida</taxon>
        <taxon>Pseudocohnilembidae</taxon>
        <taxon>Pseudocohnilembus</taxon>
    </lineage>
</organism>
<evidence type="ECO:0008006" key="4">
    <source>
        <dbReference type="Google" id="ProtNLM"/>
    </source>
</evidence>
<evidence type="ECO:0000256" key="1">
    <source>
        <dbReference type="SAM" id="SignalP"/>
    </source>
</evidence>
<evidence type="ECO:0000313" key="2">
    <source>
        <dbReference type="EMBL" id="KRX01691.1"/>
    </source>
</evidence>
<gene>
    <name evidence="2" type="ORF">PPERSA_01561</name>
</gene>